<dbReference type="InterPro" id="IPR000073">
    <property type="entry name" value="AB_hydrolase_1"/>
</dbReference>
<dbReference type="Gene3D" id="3.40.50.1820">
    <property type="entry name" value="alpha/beta hydrolase"/>
    <property type="match status" value="1"/>
</dbReference>
<name>A0ABN1H5G4_9ACTN</name>
<protein>
    <recommendedName>
        <fullName evidence="1">AB hydrolase-1 domain-containing protein</fullName>
    </recommendedName>
</protein>
<reference evidence="2 3" key="1">
    <citation type="journal article" date="2019" name="Int. J. Syst. Evol. Microbiol.">
        <title>The Global Catalogue of Microorganisms (GCM) 10K type strain sequencing project: providing services to taxonomists for standard genome sequencing and annotation.</title>
        <authorList>
            <consortium name="The Broad Institute Genomics Platform"/>
            <consortium name="The Broad Institute Genome Sequencing Center for Infectious Disease"/>
            <person name="Wu L."/>
            <person name="Ma J."/>
        </authorList>
    </citation>
    <scope>NUCLEOTIDE SEQUENCE [LARGE SCALE GENOMIC DNA]</scope>
    <source>
        <strain evidence="2 3">JCM 10671</strain>
    </source>
</reference>
<evidence type="ECO:0000259" key="1">
    <source>
        <dbReference type="Pfam" id="PF00561"/>
    </source>
</evidence>
<organism evidence="2 3">
    <name type="scientific">Sporichthya brevicatena</name>
    <dbReference type="NCBI Taxonomy" id="171442"/>
    <lineage>
        <taxon>Bacteria</taxon>
        <taxon>Bacillati</taxon>
        <taxon>Actinomycetota</taxon>
        <taxon>Actinomycetes</taxon>
        <taxon>Sporichthyales</taxon>
        <taxon>Sporichthyaceae</taxon>
        <taxon>Sporichthya</taxon>
    </lineage>
</organism>
<evidence type="ECO:0000313" key="2">
    <source>
        <dbReference type="EMBL" id="GAA0629389.1"/>
    </source>
</evidence>
<accession>A0ABN1H5G4</accession>
<evidence type="ECO:0000313" key="3">
    <source>
        <dbReference type="Proteomes" id="UP001500957"/>
    </source>
</evidence>
<proteinExistence type="predicted"/>
<dbReference type="EMBL" id="BAAAHE010000035">
    <property type="protein sequence ID" value="GAA0629389.1"/>
    <property type="molecule type" value="Genomic_DNA"/>
</dbReference>
<dbReference type="Proteomes" id="UP001500957">
    <property type="component" value="Unassembled WGS sequence"/>
</dbReference>
<dbReference type="PANTHER" id="PTHR43689">
    <property type="entry name" value="HYDROLASE"/>
    <property type="match status" value="1"/>
</dbReference>
<dbReference type="SUPFAM" id="SSF53474">
    <property type="entry name" value="alpha/beta-Hydrolases"/>
    <property type="match status" value="1"/>
</dbReference>
<dbReference type="PRINTS" id="PR00111">
    <property type="entry name" value="ABHYDROLASE"/>
</dbReference>
<keyword evidence="3" id="KW-1185">Reference proteome</keyword>
<feature type="domain" description="AB hydrolase-1" evidence="1">
    <location>
        <begin position="26"/>
        <end position="265"/>
    </location>
</feature>
<comment type="caution">
    <text evidence="2">The sequence shown here is derived from an EMBL/GenBank/DDBJ whole genome shotgun (WGS) entry which is preliminary data.</text>
</comment>
<dbReference type="RefSeq" id="WP_344607345.1">
    <property type="nucleotide sequence ID" value="NZ_BAAAHE010000035.1"/>
</dbReference>
<dbReference type="Pfam" id="PF00561">
    <property type="entry name" value="Abhydrolase_1"/>
    <property type="match status" value="1"/>
</dbReference>
<sequence>MAAPEFVDVAGRRTRVRIEGDPAGRPVVLLHGIGRSLEDWDPQFELLRAGNRLIALDLPGFGYSQRRPEPSTLPSFAAGVLETLDALGESRPVHLIGNSLGGAVSLGVLGAAPDRVASVVLVNSGGFGREVTYLLRMLAVPGVGKQLLRRPTRASARLIERALYRDRSYATPERIEHALKLGRQPEAAAFMAETALGLGTIRGVDQGWRRDLLVAARKHPKPMLIVWGDRDKILPHRHLETARRAFPDAKTHLFPDTGHMPQIERAPEFAALVQEFLASQA</sequence>
<gene>
    <name evidence="2" type="ORF">GCM10009547_36310</name>
</gene>
<dbReference type="InterPro" id="IPR029058">
    <property type="entry name" value="AB_hydrolase_fold"/>
</dbReference>
<dbReference type="PANTHER" id="PTHR43689:SF8">
    <property type="entry name" value="ALPHA_BETA-HYDROLASES SUPERFAMILY PROTEIN"/>
    <property type="match status" value="1"/>
</dbReference>